<evidence type="ECO:0000313" key="1">
    <source>
        <dbReference type="EMBL" id="ONH71232.1"/>
    </source>
</evidence>
<sequence>MKLLIIAPSFKALTKILEMMRKP</sequence>
<reference evidence="2" key="1">
    <citation type="journal article" date="2017" name="Genome Announc.">
        <title>Genome sequences of Cyberlindnera fabianii 65, Pichia kudriavzevii 129, and Saccharomyces cerevisiae 131 isolated from fermented masau fruits in Zimbabwe.</title>
        <authorList>
            <person name="van Rijswijck I.M.H."/>
            <person name="Derks M.F.L."/>
            <person name="Abee T."/>
            <person name="de Ridder D."/>
            <person name="Smid E.J."/>
        </authorList>
    </citation>
    <scope>NUCLEOTIDE SEQUENCE [LARGE SCALE GENOMIC DNA]</scope>
    <source>
        <strain evidence="2">129</strain>
    </source>
</reference>
<dbReference type="Proteomes" id="UP000189274">
    <property type="component" value="Unassembled WGS sequence"/>
</dbReference>
<name>A0A1V2LGM7_PICKU</name>
<protein>
    <submittedName>
        <fullName evidence="1">Uncharacterized protein</fullName>
    </submittedName>
</protein>
<evidence type="ECO:0000313" key="2">
    <source>
        <dbReference type="Proteomes" id="UP000189274"/>
    </source>
</evidence>
<organism evidence="1 2">
    <name type="scientific">Pichia kudriavzevii</name>
    <name type="common">Yeast</name>
    <name type="synonym">Issatchenkia orientalis</name>
    <dbReference type="NCBI Taxonomy" id="4909"/>
    <lineage>
        <taxon>Eukaryota</taxon>
        <taxon>Fungi</taxon>
        <taxon>Dikarya</taxon>
        <taxon>Ascomycota</taxon>
        <taxon>Saccharomycotina</taxon>
        <taxon>Pichiomycetes</taxon>
        <taxon>Pichiales</taxon>
        <taxon>Pichiaceae</taxon>
        <taxon>Pichia</taxon>
    </lineage>
</organism>
<dbReference type="EMBL" id="MQVM01000039">
    <property type="protein sequence ID" value="ONH71232.1"/>
    <property type="molecule type" value="Genomic_DNA"/>
</dbReference>
<accession>A0A1V2LGM7</accession>
<gene>
    <name evidence="1" type="ORF">BOH78_4662</name>
</gene>
<proteinExistence type="predicted"/>
<comment type="caution">
    <text evidence="1">The sequence shown here is derived from an EMBL/GenBank/DDBJ whole genome shotgun (WGS) entry which is preliminary data.</text>
</comment>
<dbReference type="AlphaFoldDB" id="A0A1V2LGM7"/>